<dbReference type="Proteomes" id="UP001144280">
    <property type="component" value="Unassembled WGS sequence"/>
</dbReference>
<feature type="domain" description="Carrier" evidence="3">
    <location>
        <begin position="3"/>
        <end position="81"/>
    </location>
</feature>
<evidence type="ECO:0000256" key="2">
    <source>
        <dbReference type="ARBA" id="ARBA00022553"/>
    </source>
</evidence>
<evidence type="ECO:0000256" key="1">
    <source>
        <dbReference type="ARBA" id="ARBA00022450"/>
    </source>
</evidence>
<protein>
    <submittedName>
        <fullName evidence="4">Actinorhodin polyketide synthase acyl carrier protein</fullName>
    </submittedName>
</protein>
<sequence>MDQFTIDHLIRLLRSAGGVADGVELNAGIVDEAYTDLGYDSLALLEMSAKIQQEFGVAIPDEDVTELKTPRQTIDYLNDRMSPI</sequence>
<keyword evidence="2" id="KW-0597">Phosphoprotein</keyword>
<keyword evidence="5" id="KW-1185">Reference proteome</keyword>
<dbReference type="InterPro" id="IPR036736">
    <property type="entry name" value="ACP-like_sf"/>
</dbReference>
<evidence type="ECO:0000313" key="5">
    <source>
        <dbReference type="Proteomes" id="UP001144280"/>
    </source>
</evidence>
<accession>A0ABQ5QXZ5</accession>
<reference evidence="4" key="1">
    <citation type="submission" date="2022-12" db="EMBL/GenBank/DDBJ databases">
        <title>New Phytohabitans aurantiacus sp. RD004123 nov., an actinomycete isolated from soil.</title>
        <authorList>
            <person name="Triningsih D.W."/>
            <person name="Harunari E."/>
            <person name="Igarashi Y."/>
        </authorList>
    </citation>
    <scope>NUCLEOTIDE SEQUENCE</scope>
    <source>
        <strain evidence="4">RD004123</strain>
    </source>
</reference>
<dbReference type="SUPFAM" id="SSF47336">
    <property type="entry name" value="ACP-like"/>
    <property type="match status" value="1"/>
</dbReference>
<dbReference type="InterPro" id="IPR006162">
    <property type="entry name" value="Ppantetheine_attach_site"/>
</dbReference>
<evidence type="ECO:0000259" key="3">
    <source>
        <dbReference type="PROSITE" id="PS50075"/>
    </source>
</evidence>
<keyword evidence="1" id="KW-0596">Phosphopantetheine</keyword>
<organism evidence="4 5">
    <name type="scientific">Phytohabitans aurantiacus</name>
    <dbReference type="NCBI Taxonomy" id="3016789"/>
    <lineage>
        <taxon>Bacteria</taxon>
        <taxon>Bacillati</taxon>
        <taxon>Actinomycetota</taxon>
        <taxon>Actinomycetes</taxon>
        <taxon>Micromonosporales</taxon>
        <taxon>Micromonosporaceae</taxon>
    </lineage>
</organism>
<name>A0ABQ5QXZ5_9ACTN</name>
<proteinExistence type="predicted"/>
<comment type="caution">
    <text evidence="4">The sequence shown here is derived from an EMBL/GenBank/DDBJ whole genome shotgun (WGS) entry which is preliminary data.</text>
</comment>
<dbReference type="RefSeq" id="WP_281898873.1">
    <property type="nucleotide sequence ID" value="NZ_BSDI01000022.1"/>
</dbReference>
<dbReference type="Pfam" id="PF00550">
    <property type="entry name" value="PP-binding"/>
    <property type="match status" value="1"/>
</dbReference>
<dbReference type="EMBL" id="BSDI01000022">
    <property type="protein sequence ID" value="GLH99309.1"/>
    <property type="molecule type" value="Genomic_DNA"/>
</dbReference>
<evidence type="ECO:0000313" key="4">
    <source>
        <dbReference type="EMBL" id="GLH99309.1"/>
    </source>
</evidence>
<gene>
    <name evidence="4" type="ORF">Pa4123_45840</name>
</gene>
<dbReference type="InterPro" id="IPR009081">
    <property type="entry name" value="PP-bd_ACP"/>
</dbReference>
<dbReference type="PROSITE" id="PS00012">
    <property type="entry name" value="PHOSPHOPANTETHEINE"/>
    <property type="match status" value="1"/>
</dbReference>
<dbReference type="PROSITE" id="PS50075">
    <property type="entry name" value="CARRIER"/>
    <property type="match status" value="1"/>
</dbReference>
<dbReference type="Gene3D" id="1.10.1200.10">
    <property type="entry name" value="ACP-like"/>
    <property type="match status" value="1"/>
</dbReference>